<evidence type="ECO:0000313" key="5">
    <source>
        <dbReference type="Proteomes" id="UP001332931"/>
    </source>
</evidence>
<comment type="caution">
    <text evidence="4">The sequence shown here is derived from an EMBL/GenBank/DDBJ whole genome shotgun (WGS) entry which is preliminary data.</text>
</comment>
<feature type="domain" description="Calcineurin-like phosphoesterase" evidence="3">
    <location>
        <begin position="1"/>
        <end position="137"/>
    </location>
</feature>
<evidence type="ECO:0000259" key="3">
    <source>
        <dbReference type="Pfam" id="PF12850"/>
    </source>
</evidence>
<keyword evidence="2" id="KW-0479">Metal-binding</keyword>
<keyword evidence="5" id="KW-1185">Reference proteome</keyword>
<dbReference type="EC" id="3.1.4.-" evidence="2"/>
<dbReference type="InterPro" id="IPR029052">
    <property type="entry name" value="Metallo-depent_PP-like"/>
</dbReference>
<accession>A0ABU7RAB2</accession>
<proteinExistence type="inferred from homology"/>
<comment type="similarity">
    <text evidence="1 2">Belongs to the metallophosphoesterase superfamily. YfcE family.</text>
</comment>
<name>A0ABU7RAB2_9ACTN</name>
<evidence type="ECO:0000256" key="1">
    <source>
        <dbReference type="ARBA" id="ARBA00008950"/>
    </source>
</evidence>
<gene>
    <name evidence="4" type="ORF">VXJ25_05920</name>
</gene>
<dbReference type="SUPFAM" id="SSF56300">
    <property type="entry name" value="Metallo-dependent phosphatases"/>
    <property type="match status" value="1"/>
</dbReference>
<comment type="cofactor">
    <cofactor evidence="2">
        <name>a divalent metal cation</name>
        <dbReference type="ChEBI" id="CHEBI:60240"/>
    </cofactor>
</comment>
<dbReference type="InterPro" id="IPR000979">
    <property type="entry name" value="Phosphodiesterase_MJ0936/Vps29"/>
</dbReference>
<dbReference type="InterPro" id="IPR024654">
    <property type="entry name" value="Calcineurin-like_PHP_lpxH"/>
</dbReference>
<dbReference type="Proteomes" id="UP001332931">
    <property type="component" value="Unassembled WGS sequence"/>
</dbReference>
<dbReference type="Pfam" id="PF12850">
    <property type="entry name" value="Metallophos_2"/>
    <property type="match status" value="1"/>
</dbReference>
<dbReference type="Gene3D" id="3.60.21.10">
    <property type="match status" value="1"/>
</dbReference>
<dbReference type="EMBL" id="JAZGJQ010000005">
    <property type="protein sequence ID" value="MEE6147525.1"/>
    <property type="molecule type" value="Genomic_DNA"/>
</dbReference>
<evidence type="ECO:0000313" key="4">
    <source>
        <dbReference type="EMBL" id="MEE6147525.1"/>
    </source>
</evidence>
<dbReference type="PANTHER" id="PTHR11124">
    <property type="entry name" value="VACUOLAR SORTING PROTEIN VPS29"/>
    <property type="match status" value="1"/>
</dbReference>
<dbReference type="NCBIfam" id="TIGR00040">
    <property type="entry name" value="yfcE"/>
    <property type="match status" value="1"/>
</dbReference>
<sequence>MRYDIISDTHGHLSSELLRELEGADLILHAGDCCSVDDYERLRGIARVAMCVGNNDYHFGYGPEVKRVTRVFSSGLRWQICHYEERLDLKTCDVAVCGHTHRPFVRRAGDVLVVNPGSPTYPRTQLGPTMVRVMVDEGDGTGRGTILSAEVIRLTDPERSEGRAWR</sequence>
<protein>
    <recommendedName>
        <fullName evidence="2">Phosphoesterase</fullName>
        <ecNumber evidence="2">3.1.4.-</ecNumber>
    </recommendedName>
</protein>
<reference evidence="4 5" key="1">
    <citation type="submission" date="2024-01" db="EMBL/GenBank/DDBJ databases">
        <title>Description of Olsenella sp. nov., isolated from pig feces.</title>
        <authorList>
            <person name="Chang Y.-H."/>
        </authorList>
    </citation>
    <scope>NUCLEOTIDE SEQUENCE [LARGE SCALE GENOMIC DNA]</scope>
    <source>
        <strain evidence="4 5">YH-ols2223</strain>
    </source>
</reference>
<organism evidence="4 5">
    <name type="scientific">Olsenella absiana</name>
    <dbReference type="NCBI Taxonomy" id="3115222"/>
    <lineage>
        <taxon>Bacteria</taxon>
        <taxon>Bacillati</taxon>
        <taxon>Actinomycetota</taxon>
        <taxon>Coriobacteriia</taxon>
        <taxon>Coriobacteriales</taxon>
        <taxon>Atopobiaceae</taxon>
        <taxon>Olsenella</taxon>
    </lineage>
</organism>
<evidence type="ECO:0000256" key="2">
    <source>
        <dbReference type="RuleBase" id="RU362039"/>
    </source>
</evidence>
<dbReference type="RefSeq" id="WP_330958293.1">
    <property type="nucleotide sequence ID" value="NZ_JAZGJQ010000005.1"/>
</dbReference>